<dbReference type="AlphaFoldDB" id="A0A3Q2ZWQ8"/>
<organism evidence="2 3">
    <name type="scientific">Kryptolebias marmoratus</name>
    <name type="common">Mangrove killifish</name>
    <name type="synonym">Rivulus marmoratus</name>
    <dbReference type="NCBI Taxonomy" id="37003"/>
    <lineage>
        <taxon>Eukaryota</taxon>
        <taxon>Metazoa</taxon>
        <taxon>Chordata</taxon>
        <taxon>Craniata</taxon>
        <taxon>Vertebrata</taxon>
        <taxon>Euteleostomi</taxon>
        <taxon>Actinopterygii</taxon>
        <taxon>Neopterygii</taxon>
        <taxon>Teleostei</taxon>
        <taxon>Neoteleostei</taxon>
        <taxon>Acanthomorphata</taxon>
        <taxon>Ovalentaria</taxon>
        <taxon>Atherinomorphae</taxon>
        <taxon>Cyprinodontiformes</taxon>
        <taxon>Rivulidae</taxon>
        <taxon>Kryptolebias</taxon>
    </lineage>
</organism>
<feature type="region of interest" description="Disordered" evidence="1">
    <location>
        <begin position="67"/>
        <end position="104"/>
    </location>
</feature>
<dbReference type="GO" id="GO:0005737">
    <property type="term" value="C:cytoplasm"/>
    <property type="evidence" value="ECO:0007669"/>
    <property type="project" value="InterPro"/>
</dbReference>
<keyword evidence="3" id="KW-1185">Reference proteome</keyword>
<evidence type="ECO:0000313" key="2">
    <source>
        <dbReference type="Ensembl" id="ENSKMAP00000007745.1"/>
    </source>
</evidence>
<dbReference type="OMA" id="PESACDE"/>
<evidence type="ECO:0008006" key="4">
    <source>
        <dbReference type="Google" id="ProtNLM"/>
    </source>
</evidence>
<evidence type="ECO:0000256" key="1">
    <source>
        <dbReference type="SAM" id="MobiDB-lite"/>
    </source>
</evidence>
<protein>
    <recommendedName>
        <fullName evidence="4">BAALC binder of MAP3K1 and KLF4 b</fullName>
    </recommendedName>
</protein>
<dbReference type="GeneTree" id="ENSGT01030000234787"/>
<accession>A0A3Q2ZWQ8</accession>
<evidence type="ECO:0000313" key="3">
    <source>
        <dbReference type="Proteomes" id="UP000264800"/>
    </source>
</evidence>
<reference evidence="2" key="2">
    <citation type="submission" date="2025-09" db="UniProtKB">
        <authorList>
            <consortium name="Ensembl"/>
        </authorList>
    </citation>
    <scope>IDENTIFICATION</scope>
</reference>
<dbReference type="Proteomes" id="UP000264800">
    <property type="component" value="Unplaced"/>
</dbReference>
<dbReference type="Ensembl" id="ENSKMAT00000007868.1">
    <property type="protein sequence ID" value="ENSKMAP00000007745.1"/>
    <property type="gene ID" value="ENSKMAG00000005812.1"/>
</dbReference>
<name>A0A3Q2ZWQ8_KRYMA</name>
<dbReference type="Pfam" id="PF06989">
    <property type="entry name" value="BAALC_N"/>
    <property type="match status" value="1"/>
</dbReference>
<dbReference type="PANTHER" id="PTHR14731:SF0">
    <property type="entry name" value="BRAIN AND ACUTE LEUKEMIA CYTOPLASMIC PROTEIN"/>
    <property type="match status" value="1"/>
</dbReference>
<proteinExistence type="predicted"/>
<reference evidence="2" key="1">
    <citation type="submission" date="2025-08" db="UniProtKB">
        <authorList>
            <consortium name="Ensembl"/>
        </authorList>
    </citation>
    <scope>IDENTIFICATION</scope>
</reference>
<dbReference type="InterPro" id="IPR009728">
    <property type="entry name" value="BAALC"/>
</dbReference>
<sequence>MGCGGSRADAIIEPRYHESWTRETESTWLTNTDVETPIKACKTQVYIFLFVKLTPAYPFELINVCSQQSSRDSKRRASKEASSLSKDSRSVSISSSGDAEPQNIAAGMQTIRRRPDNEQILQMMFASDFYRGPGSRRQRFVTRAPAYVSIQRPLDAALMLHV</sequence>
<dbReference type="PANTHER" id="PTHR14731">
    <property type="entry name" value="BRAIN AND ACUTE LEUKEMIA CYTOPLASMIC PROTEIN"/>
    <property type="match status" value="1"/>
</dbReference>
<feature type="compositionally biased region" description="Low complexity" evidence="1">
    <location>
        <begin position="82"/>
        <end position="96"/>
    </location>
</feature>